<dbReference type="EMBL" id="FRCY01000008">
    <property type="protein sequence ID" value="SHN14712.1"/>
    <property type="molecule type" value="Genomic_DNA"/>
</dbReference>
<sequence>MTLNKTILPTILFIFIGLFVFFQGPLNAQNANRKKIKVLFDTDANNELDDQHAMAYLFFNGDIFDIVGVTVNATRSGGDINEQYLEARRVMKLCNVYGKIPLLKGANAAFAEIRPHLDDSAFDGAAAVNFIISEAQKMDNERLVLLPVGKLTNIALALNKDPDIAEKVRIVWLGSNYPEPGEYNQDNDVAALNYLLNMEVPFEMVTVRYGKPSGTAAVTANRAEIRSNMPGKGPRSTEPVEGRHGGTFNNFGDYSVNLYEHIHTSDQAGTRALFDMAAVAIVKNPDWAQNKLVPAPVLEDGKWKERTGNHRKMVVWEHFDKEAIMKDFYHRMNNFVLP</sequence>
<keyword evidence="1 6" id="KW-0378">Hydrolase</keyword>
<organism evidence="6 7">
    <name type="scientific">Cyclobacterium lianum</name>
    <dbReference type="NCBI Taxonomy" id="388280"/>
    <lineage>
        <taxon>Bacteria</taxon>
        <taxon>Pseudomonadati</taxon>
        <taxon>Bacteroidota</taxon>
        <taxon>Cytophagia</taxon>
        <taxon>Cytophagales</taxon>
        <taxon>Cyclobacteriaceae</taxon>
        <taxon>Cyclobacterium</taxon>
    </lineage>
</organism>
<dbReference type="SUPFAM" id="SSF53590">
    <property type="entry name" value="Nucleoside hydrolase"/>
    <property type="match status" value="1"/>
</dbReference>
<keyword evidence="2" id="KW-0326">Glycosidase</keyword>
<feature type="transmembrane region" description="Helical" evidence="4">
    <location>
        <begin position="6"/>
        <end position="26"/>
    </location>
</feature>
<evidence type="ECO:0000313" key="6">
    <source>
        <dbReference type="EMBL" id="SHN14712.1"/>
    </source>
</evidence>
<evidence type="ECO:0000256" key="1">
    <source>
        <dbReference type="ARBA" id="ARBA00022801"/>
    </source>
</evidence>
<keyword evidence="4" id="KW-0472">Membrane</keyword>
<dbReference type="AlphaFoldDB" id="A0A1M7PCT6"/>
<dbReference type="GO" id="GO:0008477">
    <property type="term" value="F:purine nucleosidase activity"/>
    <property type="evidence" value="ECO:0007669"/>
    <property type="project" value="TreeGrafter"/>
</dbReference>
<dbReference type="InterPro" id="IPR001910">
    <property type="entry name" value="Inosine/uridine_hydrolase_dom"/>
</dbReference>
<feature type="region of interest" description="Disordered" evidence="3">
    <location>
        <begin position="226"/>
        <end position="246"/>
    </location>
</feature>
<dbReference type="Gene3D" id="3.90.245.10">
    <property type="entry name" value="Ribonucleoside hydrolase-like"/>
    <property type="match status" value="1"/>
</dbReference>
<feature type="domain" description="Inosine/uridine-preferring nucleoside hydrolase" evidence="5">
    <location>
        <begin position="38"/>
        <end position="323"/>
    </location>
</feature>
<dbReference type="OrthoDB" id="9797882at2"/>
<evidence type="ECO:0000256" key="3">
    <source>
        <dbReference type="SAM" id="MobiDB-lite"/>
    </source>
</evidence>
<dbReference type="PANTHER" id="PTHR12304">
    <property type="entry name" value="INOSINE-URIDINE PREFERRING NUCLEOSIDE HYDROLASE"/>
    <property type="match status" value="1"/>
</dbReference>
<keyword evidence="4" id="KW-1133">Transmembrane helix</keyword>
<dbReference type="GO" id="GO:0005829">
    <property type="term" value="C:cytosol"/>
    <property type="evidence" value="ECO:0007669"/>
    <property type="project" value="TreeGrafter"/>
</dbReference>
<evidence type="ECO:0000313" key="7">
    <source>
        <dbReference type="Proteomes" id="UP000184513"/>
    </source>
</evidence>
<dbReference type="GO" id="GO:0006152">
    <property type="term" value="P:purine nucleoside catabolic process"/>
    <property type="evidence" value="ECO:0007669"/>
    <property type="project" value="TreeGrafter"/>
</dbReference>
<dbReference type="STRING" id="388280.SAMN04488057_10843"/>
<reference evidence="6 7" key="1">
    <citation type="submission" date="2016-11" db="EMBL/GenBank/DDBJ databases">
        <authorList>
            <person name="Jaros S."/>
            <person name="Januszkiewicz K."/>
            <person name="Wedrychowicz H."/>
        </authorList>
    </citation>
    <scope>NUCLEOTIDE SEQUENCE [LARGE SCALE GENOMIC DNA]</scope>
    <source>
        <strain evidence="6 7">CGMCC 1.6102</strain>
    </source>
</reference>
<dbReference type="Pfam" id="PF01156">
    <property type="entry name" value="IU_nuc_hydro"/>
    <property type="match status" value="1"/>
</dbReference>
<dbReference type="Proteomes" id="UP000184513">
    <property type="component" value="Unassembled WGS sequence"/>
</dbReference>
<evidence type="ECO:0000256" key="4">
    <source>
        <dbReference type="SAM" id="Phobius"/>
    </source>
</evidence>
<name>A0A1M7PCT6_9BACT</name>
<dbReference type="InterPro" id="IPR036452">
    <property type="entry name" value="Ribo_hydro-like"/>
</dbReference>
<accession>A0A1M7PCT6</accession>
<evidence type="ECO:0000256" key="2">
    <source>
        <dbReference type="ARBA" id="ARBA00023295"/>
    </source>
</evidence>
<dbReference type="InterPro" id="IPR023186">
    <property type="entry name" value="IUNH"/>
</dbReference>
<gene>
    <name evidence="6" type="ORF">SAMN04488057_10843</name>
</gene>
<proteinExistence type="predicted"/>
<keyword evidence="4" id="KW-0812">Transmembrane</keyword>
<protein>
    <submittedName>
        <fullName evidence="6">Inosine-uridine nucleoside N-ribohydrolase</fullName>
    </submittedName>
</protein>
<evidence type="ECO:0000259" key="5">
    <source>
        <dbReference type="Pfam" id="PF01156"/>
    </source>
</evidence>
<dbReference type="PANTHER" id="PTHR12304:SF4">
    <property type="entry name" value="URIDINE NUCLEOSIDASE"/>
    <property type="match status" value="1"/>
</dbReference>
<keyword evidence="7" id="KW-1185">Reference proteome</keyword>